<accession>A0A1T5E812</accession>
<proteinExistence type="predicted"/>
<keyword evidence="2" id="KW-1185">Reference proteome</keyword>
<dbReference type="InterPro" id="IPR032774">
    <property type="entry name" value="WG_beta_rep"/>
</dbReference>
<reference evidence="1 2" key="1">
    <citation type="submission" date="2017-02" db="EMBL/GenBank/DDBJ databases">
        <authorList>
            <person name="Peterson S.W."/>
        </authorList>
    </citation>
    <scope>NUCLEOTIDE SEQUENCE [LARGE SCALE GENOMIC DNA]</scope>
    <source>
        <strain evidence="1 2">DSM 22323</strain>
    </source>
</reference>
<dbReference type="Proteomes" id="UP000191112">
    <property type="component" value="Unassembled WGS sequence"/>
</dbReference>
<gene>
    <name evidence="1" type="ORF">SAMN05660477_01191</name>
</gene>
<name>A0A1T5E812_9FLAO</name>
<organism evidence="1 2">
    <name type="scientific">Soonwooa buanensis</name>
    <dbReference type="NCBI Taxonomy" id="619805"/>
    <lineage>
        <taxon>Bacteria</taxon>
        <taxon>Pseudomonadati</taxon>
        <taxon>Bacteroidota</taxon>
        <taxon>Flavobacteriia</taxon>
        <taxon>Flavobacteriales</taxon>
        <taxon>Weeksellaceae</taxon>
        <taxon>Chryseobacterium group</taxon>
        <taxon>Soonwooa</taxon>
    </lineage>
</organism>
<protein>
    <submittedName>
        <fullName evidence="1">WG containing repeat-containing protein</fullName>
    </submittedName>
</protein>
<dbReference type="Pfam" id="PF14903">
    <property type="entry name" value="WG_beta_rep"/>
    <property type="match status" value="1"/>
</dbReference>
<dbReference type="RefSeq" id="WP_079666460.1">
    <property type="nucleotide sequence ID" value="NZ_FUYZ01000003.1"/>
</dbReference>
<evidence type="ECO:0000313" key="2">
    <source>
        <dbReference type="Proteomes" id="UP000191112"/>
    </source>
</evidence>
<evidence type="ECO:0000313" key="1">
    <source>
        <dbReference type="EMBL" id="SKB80222.1"/>
    </source>
</evidence>
<dbReference type="STRING" id="619805.SAMN05660477_01191"/>
<dbReference type="EMBL" id="FUYZ01000003">
    <property type="protein sequence ID" value="SKB80222.1"/>
    <property type="molecule type" value="Genomic_DNA"/>
</dbReference>
<dbReference type="OrthoDB" id="697275at2"/>
<sequence length="349" mass="40832">MISHNIVLKFLSFVFVILQSTFLLAQTNEKLYYFSTADSTKVGAKTESGKIIVPAKFSNYGNYDFKKPIEEATIEFIGTEKAKDYSSKLPLMPAGEVYDRNGKFLYYPQWFDNGIDYYEEGLRRYVDGNKVGFADKDGNLTIPAQWDFAEPFQYGYAKVYVGGWKKQYEKGGEHWSIVPSSKKSESYLINKKGEKVEPYKTKKNPKDYEVGGVYYPYPFTYTSTEQKFLNSLKNLDIINDIHLAPCDNCDKKEHLLDFEITEKPREFFPYYVIQGYVSQSKESDAVFIISTDMSKIYHYSWDGEIIPLREWIISELEEFKTYFETHPNKPNYFDVDKSLQYWKNLPEQK</sequence>
<dbReference type="AlphaFoldDB" id="A0A1T5E812"/>